<dbReference type="GO" id="GO:0008408">
    <property type="term" value="F:3'-5' exonuclease activity"/>
    <property type="evidence" value="ECO:0007669"/>
    <property type="project" value="TreeGrafter"/>
</dbReference>
<dbReference type="InterPro" id="IPR012337">
    <property type="entry name" value="RNaseH-like_sf"/>
</dbReference>
<comment type="caution">
    <text evidence="4">The sequence shown here is derived from an EMBL/GenBank/DDBJ whole genome shotgun (WGS) entry which is preliminary data.</text>
</comment>
<dbReference type="Proteomes" id="UP000553459">
    <property type="component" value="Unassembled WGS sequence"/>
</dbReference>
<dbReference type="Pfam" id="PF00929">
    <property type="entry name" value="RNase_T"/>
    <property type="match status" value="1"/>
</dbReference>
<dbReference type="GO" id="GO:0003677">
    <property type="term" value="F:DNA binding"/>
    <property type="evidence" value="ECO:0007669"/>
    <property type="project" value="InterPro"/>
</dbReference>
<dbReference type="RefSeq" id="WP_166519023.1">
    <property type="nucleotide sequence ID" value="NZ_JAAABJ010000400.1"/>
</dbReference>
<accession>A0A845PSS5</accession>
<dbReference type="InterPro" id="IPR036397">
    <property type="entry name" value="RNaseH_sf"/>
</dbReference>
<evidence type="ECO:0000256" key="1">
    <source>
        <dbReference type="ARBA" id="ARBA00025483"/>
    </source>
</evidence>
<evidence type="ECO:0000313" key="4">
    <source>
        <dbReference type="EMBL" id="NAW50705.1"/>
    </source>
</evidence>
<dbReference type="FunFam" id="3.30.420.10:FF:000045">
    <property type="entry name" value="3'-5' exonuclease DinG"/>
    <property type="match status" value="1"/>
</dbReference>
<dbReference type="EMBL" id="JAAABJ010000400">
    <property type="protein sequence ID" value="NAW50705.1"/>
    <property type="molecule type" value="Genomic_DNA"/>
</dbReference>
<sequence>MYSVLDIEGNGGAFRKESIIEIAIYKFDGRKIVDQFISLVNPEGDISPYVQRLTGITTKMVKTAPKFHEIAKRVIELTEDSILVGHNVDFDYRMLRQSFHRLGYDYHKQTIDTLPLAKKMIPDEESYSLGRLSKSLGIPLTDRHRASGDARATVDLFKILLAKDQEKKIIQHYKESKISFQLNQKIKELTEFLPSEKGIVYFQNANSDILHRDYAPNIYRMVTKIFQSRAHKWEKLKEETTKIYYEFTGTETIARLMMLQTTKKKITVLPFGFYYKNGRYVVERTKENSGELIRFQSFSQGQRVQKFVESQERFQDDPKTLRDFLSLEGRNEIWISEGRTKSEKSFLVLEDGNLTAYGFYDLHHQIKSRSKLNKLKNKIHIVNYSIYNELKLSLLRSDYEIINLPTT</sequence>
<dbReference type="InterPro" id="IPR006054">
    <property type="entry name" value="DnaQ"/>
</dbReference>
<comment type="subunit">
    <text evidence="2">DNA polymerase III contains a core (composed of alpha, epsilon and theta chains) that associates with a tau subunit. This core dimerizes to form the POLIII' complex. PolIII' associates with the gamma complex (composed of gamma, delta, delta', psi and chi chains) and with the beta chain to form the complete DNA polymerase III complex.</text>
</comment>
<organism evidence="4 5">
    <name type="scientific">Elizabethkingia argenteiflava</name>
    <dbReference type="NCBI Taxonomy" id="2681556"/>
    <lineage>
        <taxon>Bacteria</taxon>
        <taxon>Pseudomonadati</taxon>
        <taxon>Bacteroidota</taxon>
        <taxon>Flavobacteriia</taxon>
        <taxon>Flavobacteriales</taxon>
        <taxon>Weeksellaceae</taxon>
        <taxon>Elizabethkingia</taxon>
    </lineage>
</organism>
<protein>
    <submittedName>
        <fullName evidence="4">3'-5' exonuclease</fullName>
    </submittedName>
</protein>
<evidence type="ECO:0000256" key="2">
    <source>
        <dbReference type="ARBA" id="ARBA00026073"/>
    </source>
</evidence>
<feature type="domain" description="Exonuclease" evidence="3">
    <location>
        <begin position="1"/>
        <end position="166"/>
    </location>
</feature>
<keyword evidence="4" id="KW-0269">Exonuclease</keyword>
<dbReference type="Gene3D" id="3.30.420.10">
    <property type="entry name" value="Ribonuclease H-like superfamily/Ribonuclease H"/>
    <property type="match status" value="1"/>
</dbReference>
<reference evidence="4 5" key="1">
    <citation type="submission" date="2019-11" db="EMBL/GenBank/DDBJ databases">
        <title>Characterization of Elizabethkingia argenteiflava sp. nov., isolated from inner surface of Soybean Pods.</title>
        <authorList>
            <person name="Mo S."/>
        </authorList>
    </citation>
    <scope>NUCLEOTIDE SEQUENCE [LARGE SCALE GENOMIC DNA]</scope>
    <source>
        <strain evidence="4 5">YB22</strain>
    </source>
</reference>
<evidence type="ECO:0000259" key="3">
    <source>
        <dbReference type="SMART" id="SM00479"/>
    </source>
</evidence>
<dbReference type="SMART" id="SM00479">
    <property type="entry name" value="EXOIII"/>
    <property type="match status" value="1"/>
</dbReference>
<gene>
    <name evidence="4" type="ORF">GNY06_04655</name>
</gene>
<dbReference type="AlphaFoldDB" id="A0A845PSS5"/>
<comment type="function">
    <text evidence="1">DNA polymerase III is a complex, multichain enzyme responsible for most of the replicative synthesis in bacteria. The epsilon subunit contain the editing function and is a proofreading 3'-5' exonuclease.</text>
</comment>
<proteinExistence type="predicted"/>
<keyword evidence="4" id="KW-0378">Hydrolase</keyword>
<dbReference type="PANTHER" id="PTHR30231:SF41">
    <property type="entry name" value="DNA POLYMERASE III SUBUNIT EPSILON"/>
    <property type="match status" value="1"/>
</dbReference>
<dbReference type="NCBIfam" id="TIGR00573">
    <property type="entry name" value="dnaq"/>
    <property type="match status" value="1"/>
</dbReference>
<evidence type="ECO:0000313" key="5">
    <source>
        <dbReference type="Proteomes" id="UP000553459"/>
    </source>
</evidence>
<dbReference type="PANTHER" id="PTHR30231">
    <property type="entry name" value="DNA POLYMERASE III SUBUNIT EPSILON"/>
    <property type="match status" value="1"/>
</dbReference>
<dbReference type="InterPro" id="IPR013520">
    <property type="entry name" value="Ribonucl_H"/>
</dbReference>
<dbReference type="GO" id="GO:0045004">
    <property type="term" value="P:DNA replication proofreading"/>
    <property type="evidence" value="ECO:0007669"/>
    <property type="project" value="TreeGrafter"/>
</dbReference>
<name>A0A845PSS5_9FLAO</name>
<keyword evidence="4" id="KW-0540">Nuclease</keyword>
<dbReference type="SUPFAM" id="SSF53098">
    <property type="entry name" value="Ribonuclease H-like"/>
    <property type="match status" value="1"/>
</dbReference>
<dbReference type="GO" id="GO:0005829">
    <property type="term" value="C:cytosol"/>
    <property type="evidence" value="ECO:0007669"/>
    <property type="project" value="TreeGrafter"/>
</dbReference>
<dbReference type="CDD" id="cd06127">
    <property type="entry name" value="DEDDh"/>
    <property type="match status" value="1"/>
</dbReference>
<dbReference type="GO" id="GO:0003887">
    <property type="term" value="F:DNA-directed DNA polymerase activity"/>
    <property type="evidence" value="ECO:0007669"/>
    <property type="project" value="InterPro"/>
</dbReference>
<keyword evidence="5" id="KW-1185">Reference proteome</keyword>